<dbReference type="InterPro" id="IPR051606">
    <property type="entry name" value="Polyketide_Oxido-like"/>
</dbReference>
<sequence>MPKPLCVGVIGPAGFTGSHLCVELLRRGHQVVGLSRSPDKIGTHPHYTPTTLDVSTQDISALAAAFRGLDVLVNAYGPHTAGADALQYSWPTNSHAKTVPFLEVTRKIILAVRLASTPYLVQIGGTGSLTVPGRAPFQTAAETPDFWLAYRRGIADSEAHTAYMEERLGPIGARLRAYRDARIAAREGRATAATRAVVDGVEDAIRDGDQAKGFVTGARTSFMFFDGNAAFAWTYVSPPALYRAGRRTGVYEAGGEYLPLTGDPMDGAALEGRLRGISAADLAVAVADEVEGRRMVGKHWTAWAELDGDEPAPSYVTLADL</sequence>
<organism evidence="3 4">
    <name type="scientific">Diplodia intermedia</name>
    <dbReference type="NCBI Taxonomy" id="856260"/>
    <lineage>
        <taxon>Eukaryota</taxon>
        <taxon>Fungi</taxon>
        <taxon>Dikarya</taxon>
        <taxon>Ascomycota</taxon>
        <taxon>Pezizomycotina</taxon>
        <taxon>Dothideomycetes</taxon>
        <taxon>Dothideomycetes incertae sedis</taxon>
        <taxon>Botryosphaeriales</taxon>
        <taxon>Botryosphaeriaceae</taxon>
        <taxon>Diplodia</taxon>
    </lineage>
</organism>
<dbReference type="Proteomes" id="UP001521184">
    <property type="component" value="Unassembled WGS sequence"/>
</dbReference>
<dbReference type="SUPFAM" id="SSF51735">
    <property type="entry name" value="NAD(P)-binding Rossmann-fold domains"/>
    <property type="match status" value="1"/>
</dbReference>
<dbReference type="Pfam" id="PF13460">
    <property type="entry name" value="NAD_binding_10"/>
    <property type="match status" value="1"/>
</dbReference>
<evidence type="ECO:0000313" key="4">
    <source>
        <dbReference type="Proteomes" id="UP001521184"/>
    </source>
</evidence>
<feature type="domain" description="NAD(P)-binding" evidence="2">
    <location>
        <begin position="13"/>
        <end position="138"/>
    </location>
</feature>
<proteinExistence type="inferred from homology"/>
<evidence type="ECO:0000256" key="1">
    <source>
        <dbReference type="ARBA" id="ARBA00038376"/>
    </source>
</evidence>
<dbReference type="PANTHER" id="PTHR43355">
    <property type="entry name" value="FLAVIN REDUCTASE (NADPH)"/>
    <property type="match status" value="1"/>
</dbReference>
<name>A0ABR3TRW0_9PEZI</name>
<evidence type="ECO:0000313" key="3">
    <source>
        <dbReference type="EMBL" id="KAL1642591.1"/>
    </source>
</evidence>
<dbReference type="EMBL" id="JAKEKT020000032">
    <property type="protein sequence ID" value="KAL1642591.1"/>
    <property type="molecule type" value="Genomic_DNA"/>
</dbReference>
<accession>A0ABR3TRW0</accession>
<dbReference type="InterPro" id="IPR016040">
    <property type="entry name" value="NAD(P)-bd_dom"/>
</dbReference>
<keyword evidence="4" id="KW-1185">Reference proteome</keyword>
<protein>
    <recommendedName>
        <fullName evidence="2">NAD(P)-binding domain-containing protein</fullName>
    </recommendedName>
</protein>
<gene>
    <name evidence="3" type="ORF">SLS58_005360</name>
</gene>
<comment type="caution">
    <text evidence="3">The sequence shown here is derived from an EMBL/GenBank/DDBJ whole genome shotgun (WGS) entry which is preliminary data.</text>
</comment>
<comment type="similarity">
    <text evidence="1">Belongs to the avfA family.</text>
</comment>
<evidence type="ECO:0000259" key="2">
    <source>
        <dbReference type="Pfam" id="PF13460"/>
    </source>
</evidence>
<dbReference type="InterPro" id="IPR036291">
    <property type="entry name" value="NAD(P)-bd_dom_sf"/>
</dbReference>
<dbReference type="PANTHER" id="PTHR43355:SF2">
    <property type="entry name" value="FLAVIN REDUCTASE (NADPH)"/>
    <property type="match status" value="1"/>
</dbReference>
<reference evidence="3 4" key="1">
    <citation type="journal article" date="2023" name="Plant Dis.">
        <title>First Report of Diplodia intermedia Causing Canker and Dieback Diseases on Apple Trees in Canada.</title>
        <authorList>
            <person name="Ellouze W."/>
            <person name="Ilyukhin E."/>
            <person name="Sulman M."/>
            <person name="Ali S."/>
        </authorList>
    </citation>
    <scope>NUCLEOTIDE SEQUENCE [LARGE SCALE GENOMIC DNA]</scope>
    <source>
        <strain evidence="3 4">M45-28</strain>
    </source>
</reference>
<dbReference type="Gene3D" id="3.40.50.720">
    <property type="entry name" value="NAD(P)-binding Rossmann-like Domain"/>
    <property type="match status" value="1"/>
</dbReference>